<dbReference type="RefSeq" id="WP_344127550.1">
    <property type="nucleotide sequence ID" value="NZ_BAAARA010000003.1"/>
</dbReference>
<evidence type="ECO:0000313" key="2">
    <source>
        <dbReference type="EMBL" id="GAA2337762.1"/>
    </source>
</evidence>
<proteinExistence type="predicted"/>
<organism evidence="2 3">
    <name type="scientific">Saccharopolyspora halophila</name>
    <dbReference type="NCBI Taxonomy" id="405551"/>
    <lineage>
        <taxon>Bacteria</taxon>
        <taxon>Bacillati</taxon>
        <taxon>Actinomycetota</taxon>
        <taxon>Actinomycetes</taxon>
        <taxon>Pseudonocardiales</taxon>
        <taxon>Pseudonocardiaceae</taxon>
        <taxon>Saccharopolyspora</taxon>
    </lineage>
</organism>
<dbReference type="Proteomes" id="UP001501218">
    <property type="component" value="Unassembled WGS sequence"/>
</dbReference>
<accession>A0ABP5SSW8</accession>
<feature type="region of interest" description="Disordered" evidence="1">
    <location>
        <begin position="324"/>
        <end position="346"/>
    </location>
</feature>
<evidence type="ECO:0000256" key="1">
    <source>
        <dbReference type="SAM" id="MobiDB-lite"/>
    </source>
</evidence>
<dbReference type="EMBL" id="BAAARA010000003">
    <property type="protein sequence ID" value="GAA2337762.1"/>
    <property type="molecule type" value="Genomic_DNA"/>
</dbReference>
<name>A0ABP5SSW8_9PSEU</name>
<gene>
    <name evidence="2" type="ORF">GCM10009854_12370</name>
</gene>
<protein>
    <recommendedName>
        <fullName evidence="4">PQQ-binding-like beta-propeller repeat protein</fullName>
    </recommendedName>
</protein>
<keyword evidence="3" id="KW-1185">Reference proteome</keyword>
<evidence type="ECO:0008006" key="4">
    <source>
        <dbReference type="Google" id="ProtNLM"/>
    </source>
</evidence>
<dbReference type="SUPFAM" id="SSF50998">
    <property type="entry name" value="Quinoprotein alcohol dehydrogenase-like"/>
    <property type="match status" value="1"/>
</dbReference>
<reference evidence="3" key="1">
    <citation type="journal article" date="2019" name="Int. J. Syst. Evol. Microbiol.">
        <title>The Global Catalogue of Microorganisms (GCM) 10K type strain sequencing project: providing services to taxonomists for standard genome sequencing and annotation.</title>
        <authorList>
            <consortium name="The Broad Institute Genomics Platform"/>
            <consortium name="The Broad Institute Genome Sequencing Center for Infectious Disease"/>
            <person name="Wu L."/>
            <person name="Ma J."/>
        </authorList>
    </citation>
    <scope>NUCLEOTIDE SEQUENCE [LARGE SCALE GENOMIC DNA]</scope>
    <source>
        <strain evidence="3">JCM 16221</strain>
    </source>
</reference>
<dbReference type="Gene3D" id="2.130.10.10">
    <property type="entry name" value="YVTN repeat-like/Quinoprotein amine dehydrogenase"/>
    <property type="match status" value="1"/>
</dbReference>
<sequence length="410" mass="42609">MSRLWLAMTLVGILVGFAAVAAGGAGVTWAVWSAAREAQSPPDPARVVWSSSGGGEEPLGSWVSGGSLIVARHSSLTAYRGEDGENVWRATGRSLSPERRADALCGMSRGTRNGLGIVAYGIATSDVAVNCTGIALIDLRTGEPIWRRSLPAGPGRGVRAEFVGNAVLASWDGHFLAARAGDGGEIWRWSVPEGCHPSGPALGRTVVVPVRCASGRKYLQLLGAADGSRRGAADLGGVAGRSVAISTDPPAVVDDTARPGRVLLFDESARRTGVLEVEGPRGSLDVLPANAPRPGFPRRFPFVIGDGILTGTVAGGRFITTADLRRDDRGPGRPAAGHGTRPIGRTGEGVVFAAPGDVGVFTYGSRGREVELGRISEVAPRGDDLHWVGGVLYGVSTEDPQMYAVRSARP</sequence>
<evidence type="ECO:0000313" key="3">
    <source>
        <dbReference type="Proteomes" id="UP001501218"/>
    </source>
</evidence>
<dbReference type="InterPro" id="IPR015943">
    <property type="entry name" value="WD40/YVTN_repeat-like_dom_sf"/>
</dbReference>
<comment type="caution">
    <text evidence="2">The sequence shown here is derived from an EMBL/GenBank/DDBJ whole genome shotgun (WGS) entry which is preliminary data.</text>
</comment>
<dbReference type="InterPro" id="IPR011047">
    <property type="entry name" value="Quinoprotein_ADH-like_sf"/>
</dbReference>